<gene>
    <name evidence="2" type="primary">atp8</name>
</gene>
<keyword evidence="1" id="KW-0472">Membrane</keyword>
<sequence length="126" mass="14960">MPQFNIFLICFIISIIFMFKESYYFLSKKIITKIIFNLKIKFNLSNIIWHTVSTLISILLNINNKLNFLYISFVKILKFNFLMFNIVYDYIITNIYTDEMNNFSVDINNSTKGAIKKVSKINKNNV</sequence>
<dbReference type="AlphaFoldDB" id="A0A0B4MZE0"/>
<reference evidence="2" key="1">
    <citation type="journal article" date="2014" name="Genome Biol. Evol.">
        <title>Missing genes, multiple ORFs, and C-to-U type RNA editing in Acrasis kona (Heterolobosea, Excavata) mitochondrial DNA.</title>
        <authorList>
            <person name="Fu C.J."/>
            <person name="Sheikh S."/>
            <person name="Miao W."/>
            <person name="Andersson S.G."/>
            <person name="Baldauf S.L."/>
        </authorList>
    </citation>
    <scope>NUCLEOTIDE SEQUENCE</scope>
    <source>
        <strain evidence="2">ATCC MYA-3509</strain>
    </source>
</reference>
<dbReference type="GeneID" id="22974593"/>
<proteinExistence type="predicted"/>
<dbReference type="EMBL" id="KJ679272">
    <property type="protein sequence ID" value="AID52032.1"/>
    <property type="molecule type" value="Genomic_DNA"/>
</dbReference>
<protein>
    <submittedName>
        <fullName evidence="2">ATP synthase F0 subunit 8</fullName>
    </submittedName>
</protein>
<organism evidence="2">
    <name type="scientific">Acrasis kona</name>
    <dbReference type="NCBI Taxonomy" id="1008807"/>
    <lineage>
        <taxon>Eukaryota</taxon>
        <taxon>Discoba</taxon>
        <taxon>Heterolobosea</taxon>
        <taxon>Tetramitia</taxon>
        <taxon>Eutetramitia</taxon>
        <taxon>Acrasidae</taxon>
        <taxon>Acrasis</taxon>
    </lineage>
</organism>
<evidence type="ECO:0000313" key="2">
    <source>
        <dbReference type="EMBL" id="AID52032.1"/>
    </source>
</evidence>
<dbReference type="RefSeq" id="YP_009117117.1">
    <property type="nucleotide sequence ID" value="NC_026286.1"/>
</dbReference>
<name>A0A0B4MZE0_9EUKA</name>
<keyword evidence="1" id="KW-1133">Transmembrane helix</keyword>
<feature type="transmembrane region" description="Helical" evidence="1">
    <location>
        <begin position="47"/>
        <end position="62"/>
    </location>
</feature>
<keyword evidence="1" id="KW-0812">Transmembrane</keyword>
<keyword evidence="2" id="KW-0496">Mitochondrion</keyword>
<evidence type="ECO:0000256" key="1">
    <source>
        <dbReference type="SAM" id="Phobius"/>
    </source>
</evidence>
<reference evidence="2" key="2">
    <citation type="submission" date="2014-04" db="EMBL/GenBank/DDBJ databases">
        <authorList>
            <person name="Fu C.-J."/>
            <person name="Sheikh S."/>
            <person name="Miao W."/>
            <person name="Andersson S.G.E."/>
            <person name="Baldauf S.L."/>
        </authorList>
    </citation>
    <scope>NUCLEOTIDE SEQUENCE</scope>
    <source>
        <strain evidence="2">ATCC MYA-3509</strain>
    </source>
</reference>
<geneLocation type="mitochondrion" evidence="2"/>
<feature type="transmembrane region" description="Helical" evidence="1">
    <location>
        <begin position="6"/>
        <end position="26"/>
    </location>
</feature>
<accession>A0A0B4MZE0</accession>
<feature type="transmembrane region" description="Helical" evidence="1">
    <location>
        <begin position="68"/>
        <end position="91"/>
    </location>
</feature>